<evidence type="ECO:0000259" key="12">
    <source>
        <dbReference type="SMART" id="SM00382"/>
    </source>
</evidence>
<dbReference type="GO" id="GO:0005829">
    <property type="term" value="C:cytosol"/>
    <property type="evidence" value="ECO:0007669"/>
    <property type="project" value="TreeGrafter"/>
</dbReference>
<dbReference type="GO" id="GO:0008171">
    <property type="term" value="F:O-methyltransferase activity"/>
    <property type="evidence" value="ECO:0007669"/>
    <property type="project" value="InterPro"/>
</dbReference>
<dbReference type="EMBL" id="CAJNOU010001216">
    <property type="protein sequence ID" value="CAF1170402.1"/>
    <property type="molecule type" value="Genomic_DNA"/>
</dbReference>
<evidence type="ECO:0000256" key="1">
    <source>
        <dbReference type="ARBA" id="ARBA00004370"/>
    </source>
</evidence>
<dbReference type="Gene3D" id="3.10.330.10">
    <property type="match status" value="1"/>
</dbReference>
<dbReference type="GO" id="GO:0005524">
    <property type="term" value="F:ATP binding"/>
    <property type="evidence" value="ECO:0007669"/>
    <property type="project" value="UniProtKB-KW"/>
</dbReference>
<dbReference type="InterPro" id="IPR003593">
    <property type="entry name" value="AAA+_ATPase"/>
</dbReference>
<evidence type="ECO:0000256" key="11">
    <source>
        <dbReference type="ARBA" id="ARBA00034532"/>
    </source>
</evidence>
<dbReference type="PROSITE" id="PS51683">
    <property type="entry name" value="SAM_OMT_II"/>
    <property type="match status" value="1"/>
</dbReference>
<feature type="domain" description="AAA+ ATPase" evidence="12">
    <location>
        <begin position="842"/>
        <end position="955"/>
    </location>
</feature>
<dbReference type="InterPro" id="IPR050168">
    <property type="entry name" value="AAA_ATPase_domain"/>
</dbReference>
<organism evidence="13 14">
    <name type="scientific">Rotaria sordida</name>
    <dbReference type="NCBI Taxonomy" id="392033"/>
    <lineage>
        <taxon>Eukaryota</taxon>
        <taxon>Metazoa</taxon>
        <taxon>Spiralia</taxon>
        <taxon>Gnathifera</taxon>
        <taxon>Rotifera</taxon>
        <taxon>Eurotatoria</taxon>
        <taxon>Bdelloidea</taxon>
        <taxon>Philodinida</taxon>
        <taxon>Philodinidae</taxon>
        <taxon>Rotaria</taxon>
    </lineage>
</organism>
<evidence type="ECO:0000256" key="8">
    <source>
        <dbReference type="ARBA" id="ARBA00022840"/>
    </source>
</evidence>
<evidence type="ECO:0000256" key="7">
    <source>
        <dbReference type="ARBA" id="ARBA00022801"/>
    </source>
</evidence>
<protein>
    <recommendedName>
        <fullName evidence="11">Peroxisomal ATPase PEX1</fullName>
    </recommendedName>
    <alternativeName>
        <fullName evidence="10">Peroxin-1</fullName>
    </alternativeName>
</protein>
<dbReference type="Gene3D" id="1.10.8.60">
    <property type="match status" value="2"/>
</dbReference>
<dbReference type="Gene3D" id="1.10.10.10">
    <property type="entry name" value="Winged helix-like DNA-binding domain superfamily/Winged helix DNA-binding domain"/>
    <property type="match status" value="1"/>
</dbReference>
<comment type="similarity">
    <text evidence="2">Belongs to the AAA ATPase family.</text>
</comment>
<name>A0A814UCM5_9BILA</name>
<evidence type="ECO:0000256" key="4">
    <source>
        <dbReference type="ARBA" id="ARBA00022679"/>
    </source>
</evidence>
<dbReference type="InterPro" id="IPR001077">
    <property type="entry name" value="COMT_C"/>
</dbReference>
<dbReference type="GO" id="GO:0016558">
    <property type="term" value="P:protein import into peroxisome matrix"/>
    <property type="evidence" value="ECO:0007669"/>
    <property type="project" value="TreeGrafter"/>
</dbReference>
<dbReference type="CDD" id="cd19511">
    <property type="entry name" value="RecA-like_CDC48_r2-like"/>
    <property type="match status" value="1"/>
</dbReference>
<dbReference type="PROSITE" id="PS00674">
    <property type="entry name" value="AAA"/>
    <property type="match status" value="1"/>
</dbReference>
<dbReference type="InterPro" id="IPR003960">
    <property type="entry name" value="ATPase_AAA_CS"/>
</dbReference>
<sequence>MAKQGNDSILSPLVTNGLPKFMFFVFHRCIERVLWTFAELGIADLMADHKVPLTATELSQLNGNNWNAELLYRLLRSVADTDIVKELTSSDENSENDLHPENVNRFQLTDNGLFLTSNHPSKARDLIRLELGTITHKPSTYLPYLIQYGYKNGNGFEHAYGCSLFDYLQKEENKEYSTLFNNAMACYSNNSTDSIGSIINFSRFEKLVDIGGGLGTLLSIILKQNKNLNGIVFDLEHVIENAKKQSPNEFQQRNIESNRYEFISGDMFKSETIPQADSYILKWLIHDWTDEVSIQILKSIRSANKSREKKNITIFLVETIIVPNNVHSWIARVMDIEMLTLLNAKERTKAEYIELLKKSGYDFKNLYETNSMYSVIEAITTTEYEIDEQNESVECRSVTFCPVSVDDWEILYEIDEQNESVECRSVTFCPVSVDDWEILQNNTEITEEVFLNQIRILSLHMSFPIWISGLCILLRVVQIEPCDNIPFSVISSSTRVTVIPEFREQSIIQPEPTSSSSSLPANIDIKNSLSLKNLVRSIGTFVYSSLPNSPMKIFNESEKKSIDVQTKSKLALVPGRNRRIYRVEIDETTLINPTIARINRSDWSLNDDDGTGWPDIFVAKVTVYRSSKEIKSLTLDSTASTILPEHISKIYFLLIQLTNDNICRQKHIKLNQTFASLNCIRSTDKLIVCNTTRPPRNQTKIEFISNQWYGPTLLLQHYFHNWIRKYLNNDQPILITDGCFIKFDNICYNIHLTSEDQPIINDNPIYIAINEETIGQHTITVDERKEWNFNEIEIFRSTPIVESFINQQEPSLALINNVDRLLQILELQLQIDLKKSSWNNYLLKNVIITGRSGSGKKTIIGECCQRLWNKHLIYYKFVDCLSFKGRKLDNIITSISQIIDELIFRQPSILILDHFDDLFTNETTITDANIILATQKLSLSVRELFHRTQQIHTQFIIISIAKHITNIHRQFTEETPLFYSQILTIEPLNTTQRTSIIKQLIENKKQTITESLLHYIVNRTESFVIKDLYTLIDNALLHSWMSFEDRQLSNIDFDYAFNEFKPINVKLLDDDTKKSNRTILHWSDIGGMDDLKQELIQTVQWRFQHSNYFSNAPIRLISGVLLYGPSGCGKTLVAQTLANECKVNFLQVKGPELLNKYVGSSEQNIRDLFNRARSVTPCIILFDEFEALVPRRGRDSAGVTDRVVNQLLTELDGVESLGDIVVIAATSRPDLIDPALLRPGRLDKHLYIGFPTKSDIISILKIWTKKIHLSDDIKFDDETIISHCEMYTGADIKALTYNAQLAAFEEYQTKQAIIIHKHHFISAMKQTPYSIPVHMRNANEHFYRNWRKPIAIHQQTTSLA</sequence>
<evidence type="ECO:0000256" key="10">
    <source>
        <dbReference type="ARBA" id="ARBA00032509"/>
    </source>
</evidence>
<evidence type="ECO:0000256" key="3">
    <source>
        <dbReference type="ARBA" id="ARBA00022603"/>
    </source>
</evidence>
<evidence type="ECO:0000313" key="14">
    <source>
        <dbReference type="Proteomes" id="UP000663889"/>
    </source>
</evidence>
<keyword evidence="3" id="KW-0489">Methyltransferase</keyword>
<dbReference type="SUPFAM" id="SSF54585">
    <property type="entry name" value="Cdc48 domain 2-like"/>
    <property type="match status" value="1"/>
</dbReference>
<dbReference type="InterPro" id="IPR036388">
    <property type="entry name" value="WH-like_DNA-bd_sf"/>
</dbReference>
<dbReference type="FunFam" id="3.40.50.300:FF:000149">
    <property type="entry name" value="Nuclear valosin-containing protein-like"/>
    <property type="match status" value="1"/>
</dbReference>
<dbReference type="SUPFAM" id="SSF46785">
    <property type="entry name" value="Winged helix' DNA-binding domain"/>
    <property type="match status" value="1"/>
</dbReference>
<keyword evidence="4" id="KW-0808">Transferase</keyword>
<dbReference type="GO" id="GO:0016887">
    <property type="term" value="F:ATP hydrolysis activity"/>
    <property type="evidence" value="ECO:0007669"/>
    <property type="project" value="InterPro"/>
</dbReference>
<dbReference type="Pfam" id="PF00891">
    <property type="entry name" value="Methyltransf_2"/>
    <property type="match status" value="1"/>
</dbReference>
<dbReference type="Proteomes" id="UP000663889">
    <property type="component" value="Unassembled WGS sequence"/>
</dbReference>
<dbReference type="InterPro" id="IPR036390">
    <property type="entry name" value="WH_DNA-bd_sf"/>
</dbReference>
<dbReference type="InterPro" id="IPR003959">
    <property type="entry name" value="ATPase_AAA_core"/>
</dbReference>
<dbReference type="Gene3D" id="3.40.50.150">
    <property type="entry name" value="Vaccinia Virus protein VP39"/>
    <property type="match status" value="1"/>
</dbReference>
<dbReference type="GO" id="GO:0005778">
    <property type="term" value="C:peroxisomal membrane"/>
    <property type="evidence" value="ECO:0007669"/>
    <property type="project" value="TreeGrafter"/>
</dbReference>
<keyword evidence="7" id="KW-0378">Hydrolase</keyword>
<accession>A0A814UCM5</accession>
<keyword evidence="5" id="KW-0949">S-adenosyl-L-methionine</keyword>
<evidence type="ECO:0000313" key="13">
    <source>
        <dbReference type="EMBL" id="CAF1170402.1"/>
    </source>
</evidence>
<dbReference type="InterPro" id="IPR029067">
    <property type="entry name" value="CDC48_domain_2-like_sf"/>
</dbReference>
<dbReference type="SUPFAM" id="SSF52540">
    <property type="entry name" value="P-loop containing nucleoside triphosphate hydrolases"/>
    <property type="match status" value="2"/>
</dbReference>
<comment type="subcellular location">
    <subcellularLocation>
        <location evidence="1">Membrane</location>
    </subcellularLocation>
</comment>
<dbReference type="PANTHER" id="PTHR23077">
    <property type="entry name" value="AAA-FAMILY ATPASE"/>
    <property type="match status" value="1"/>
</dbReference>
<evidence type="ECO:0000256" key="2">
    <source>
        <dbReference type="ARBA" id="ARBA00006914"/>
    </source>
</evidence>
<dbReference type="Pfam" id="PF00004">
    <property type="entry name" value="AAA"/>
    <property type="match status" value="1"/>
</dbReference>
<dbReference type="Gene3D" id="3.40.50.300">
    <property type="entry name" value="P-loop containing nucleotide triphosphate hydrolases"/>
    <property type="match status" value="2"/>
</dbReference>
<gene>
    <name evidence="13" type="ORF">SEV965_LOCUS19480</name>
</gene>
<keyword evidence="9" id="KW-0472">Membrane</keyword>
<keyword evidence="8" id="KW-0067">ATP-binding</keyword>
<dbReference type="InterPro" id="IPR027417">
    <property type="entry name" value="P-loop_NTPase"/>
</dbReference>
<keyword evidence="6" id="KW-0547">Nucleotide-binding</keyword>
<dbReference type="PANTHER" id="PTHR23077:SF12">
    <property type="entry name" value="PEROXISOMAL ATPASE PEX1"/>
    <property type="match status" value="1"/>
</dbReference>
<dbReference type="InterPro" id="IPR029063">
    <property type="entry name" value="SAM-dependent_MTases_sf"/>
</dbReference>
<dbReference type="InterPro" id="IPR015342">
    <property type="entry name" value="PEX1-N_C-lobe"/>
</dbReference>
<dbReference type="InterPro" id="IPR016461">
    <property type="entry name" value="COMT-like"/>
</dbReference>
<dbReference type="GO" id="GO:0032259">
    <property type="term" value="P:methylation"/>
    <property type="evidence" value="ECO:0007669"/>
    <property type="project" value="UniProtKB-KW"/>
</dbReference>
<evidence type="ECO:0000256" key="5">
    <source>
        <dbReference type="ARBA" id="ARBA00022691"/>
    </source>
</evidence>
<evidence type="ECO:0000256" key="6">
    <source>
        <dbReference type="ARBA" id="ARBA00022741"/>
    </source>
</evidence>
<proteinExistence type="inferred from homology"/>
<dbReference type="SUPFAM" id="SSF53335">
    <property type="entry name" value="S-adenosyl-L-methionine-dependent methyltransferases"/>
    <property type="match status" value="1"/>
</dbReference>
<reference evidence="13" key="1">
    <citation type="submission" date="2021-02" db="EMBL/GenBank/DDBJ databases">
        <authorList>
            <person name="Nowell W R."/>
        </authorList>
    </citation>
    <scope>NUCLEOTIDE SEQUENCE</scope>
</reference>
<evidence type="ECO:0000256" key="9">
    <source>
        <dbReference type="ARBA" id="ARBA00023136"/>
    </source>
</evidence>
<comment type="caution">
    <text evidence="13">The sequence shown here is derived from an EMBL/GenBank/DDBJ whole genome shotgun (WGS) entry which is preliminary data.</text>
</comment>
<dbReference type="Pfam" id="PF09262">
    <property type="entry name" value="PEX-1N"/>
    <property type="match status" value="1"/>
</dbReference>
<feature type="domain" description="AAA+ ATPase" evidence="12">
    <location>
        <begin position="1116"/>
        <end position="1252"/>
    </location>
</feature>
<dbReference type="SMART" id="SM00382">
    <property type="entry name" value="AAA"/>
    <property type="match status" value="2"/>
</dbReference>